<sequence>MMIFRSDFFVTPGPHLLVRALGRTLGALLGTLCCLLSLPLVAVPQSDSLQHFFLEQWTTRDGLPHNTINSIVQTDDGYLWFATWEGIARYNGRSFTLFDRSASTGLPDSGIFALYAASDNTLIAGGSRGGLVRYQQNQWTPLPLAGALVRAVLQDQQQRLWIATESAGLWRQEPDGQRYRISGSSGLNYEAMYSLAEGQQGRVWVGSAEGLFLVRDNHVRHFLTADGLPAGPAFSIALNAQEQTIVATEQGVFIGDERQGFQLLHPELTMAASALLVEGDTLWIGTLSDGLFRYNPAGLEALGTDSNKPANRILALRKDNEGSLWVGTNGGLFRLRNAPFTSITTQHGLADNFVRAVLPLADGSVLAGTSRGVAQIRNQLAEPFDHPEPFLRESILSMAEDQDGQLWFGSYAYGLLTIAPDGSSRLFDRNDGLWTNEVRSILPAADGSVWIGTSRGLNRWQQGRMERLDTESGLPGNYIMALYQSSDGRIWIGTGTGVAYWQDGDIHTLNLYSQDGAEFAFGFLELPQQKFLWMATDRGLVRYDLNTGTLANIGRSAGLPFDKYFQIVADRQNNLWLTSNRGILQFSLQDALAVLNNQKSILPFEHFSEGDGMLSAQANGGSNPAAALHPDGSVWVATAGGAVFSHPERLSSFSAFIPPVVIEQIRVDGELQQPIGPLQLAAGTQRIELYYAGLGFVLPQHIQYRTRLIGFDSDWVERGQQPYAELTNLAPGNYTFEVIAAYPGGAWSEQAAALTFSIAPHLWQRPGFWLLMLALLSLALLLLFRMRLRRLELAALELKRQVAEKTAQLQLKADHLEQTNTEKSGLLEQLRLQSEAFAKQARQDPLTGLANRRVFDEVLLQEFNRAKRHQHPLCLALIDIDFFKQVNDRWSHSVGDEVLIRVGRSLQQQCRNTDTVSRWGGEEFALLLPETGLPEVLQLCERLRSQISQLDFSDIASDLRITVSIGVAECQDSTRADRLLGLADKALYQAKAKGRNQVCVSHAQNRT</sequence>
<dbReference type="SMART" id="SM00267">
    <property type="entry name" value="GGDEF"/>
    <property type="match status" value="1"/>
</dbReference>
<evidence type="ECO:0000313" key="8">
    <source>
        <dbReference type="Proteomes" id="UP000198773"/>
    </source>
</evidence>
<dbReference type="InterPro" id="IPR011123">
    <property type="entry name" value="Y_Y_Y"/>
</dbReference>
<dbReference type="PANTHER" id="PTHR45138:SF9">
    <property type="entry name" value="DIGUANYLATE CYCLASE DGCM-RELATED"/>
    <property type="match status" value="1"/>
</dbReference>
<dbReference type="GO" id="GO:1902201">
    <property type="term" value="P:negative regulation of bacterial-type flagellum-dependent cell motility"/>
    <property type="evidence" value="ECO:0007669"/>
    <property type="project" value="TreeGrafter"/>
</dbReference>
<name>A0A1H4DET9_ALKAM</name>
<dbReference type="Gene3D" id="2.60.40.10">
    <property type="entry name" value="Immunoglobulins"/>
    <property type="match status" value="1"/>
</dbReference>
<dbReference type="Pfam" id="PF07495">
    <property type="entry name" value="Y_Y_Y"/>
    <property type="match status" value="1"/>
</dbReference>
<keyword evidence="5" id="KW-0812">Transmembrane</keyword>
<dbReference type="CDD" id="cd01949">
    <property type="entry name" value="GGDEF"/>
    <property type="match status" value="1"/>
</dbReference>
<dbReference type="SUPFAM" id="SSF55073">
    <property type="entry name" value="Nucleotide cyclase"/>
    <property type="match status" value="1"/>
</dbReference>
<dbReference type="GO" id="GO:0043709">
    <property type="term" value="P:cell adhesion involved in single-species biofilm formation"/>
    <property type="evidence" value="ECO:0007669"/>
    <property type="project" value="TreeGrafter"/>
</dbReference>
<keyword evidence="5" id="KW-0472">Membrane</keyword>
<dbReference type="EMBL" id="FNRM01000005">
    <property type="protein sequence ID" value="SEA70939.1"/>
    <property type="molecule type" value="Genomic_DNA"/>
</dbReference>
<evidence type="ECO:0000259" key="6">
    <source>
        <dbReference type="PROSITE" id="PS50887"/>
    </source>
</evidence>
<feature type="domain" description="GGDEF" evidence="6">
    <location>
        <begin position="871"/>
        <end position="1003"/>
    </location>
</feature>
<evidence type="ECO:0000256" key="3">
    <source>
        <dbReference type="ARBA" id="ARBA00034247"/>
    </source>
</evidence>
<dbReference type="EC" id="2.7.7.65" evidence="2"/>
<evidence type="ECO:0000256" key="2">
    <source>
        <dbReference type="ARBA" id="ARBA00012528"/>
    </source>
</evidence>
<dbReference type="NCBIfam" id="TIGR00254">
    <property type="entry name" value="GGDEF"/>
    <property type="match status" value="1"/>
</dbReference>
<evidence type="ECO:0000256" key="5">
    <source>
        <dbReference type="SAM" id="Phobius"/>
    </source>
</evidence>
<dbReference type="InterPro" id="IPR043128">
    <property type="entry name" value="Rev_trsase/Diguanyl_cyclase"/>
</dbReference>
<feature type="coiled-coil region" evidence="4">
    <location>
        <begin position="788"/>
        <end position="819"/>
    </location>
</feature>
<protein>
    <recommendedName>
        <fullName evidence="2">diguanylate cyclase</fullName>
        <ecNumber evidence="2">2.7.7.65</ecNumber>
    </recommendedName>
</protein>
<organism evidence="7 8">
    <name type="scientific">Alkalimonas amylolytica</name>
    <dbReference type="NCBI Taxonomy" id="152573"/>
    <lineage>
        <taxon>Bacteria</taxon>
        <taxon>Pseudomonadati</taxon>
        <taxon>Pseudomonadota</taxon>
        <taxon>Gammaproteobacteria</taxon>
        <taxon>Alkalimonas</taxon>
    </lineage>
</organism>
<dbReference type="GO" id="GO:0052621">
    <property type="term" value="F:diguanylate cyclase activity"/>
    <property type="evidence" value="ECO:0007669"/>
    <property type="project" value="UniProtKB-EC"/>
</dbReference>
<dbReference type="InterPro" id="IPR013783">
    <property type="entry name" value="Ig-like_fold"/>
</dbReference>
<dbReference type="FunFam" id="3.30.70.270:FF:000001">
    <property type="entry name" value="Diguanylate cyclase domain protein"/>
    <property type="match status" value="1"/>
</dbReference>
<keyword evidence="4" id="KW-0175">Coiled coil</keyword>
<dbReference type="InterPro" id="IPR000160">
    <property type="entry name" value="GGDEF_dom"/>
</dbReference>
<dbReference type="Pfam" id="PF07494">
    <property type="entry name" value="Reg_prop"/>
    <property type="match status" value="5"/>
</dbReference>
<dbReference type="Pfam" id="PF00990">
    <property type="entry name" value="GGDEF"/>
    <property type="match status" value="1"/>
</dbReference>
<dbReference type="InterPro" id="IPR050469">
    <property type="entry name" value="Diguanylate_Cyclase"/>
</dbReference>
<dbReference type="STRING" id="152573.SAMN04488051_105203"/>
<keyword evidence="8" id="KW-1185">Reference proteome</keyword>
<evidence type="ECO:0000256" key="1">
    <source>
        <dbReference type="ARBA" id="ARBA00001946"/>
    </source>
</evidence>
<dbReference type="PROSITE" id="PS50887">
    <property type="entry name" value="GGDEF"/>
    <property type="match status" value="1"/>
</dbReference>
<dbReference type="PANTHER" id="PTHR45138">
    <property type="entry name" value="REGULATORY COMPONENTS OF SENSORY TRANSDUCTION SYSTEM"/>
    <property type="match status" value="1"/>
</dbReference>
<dbReference type="Gene3D" id="2.130.10.10">
    <property type="entry name" value="YVTN repeat-like/Quinoprotein amine dehydrogenase"/>
    <property type="match status" value="4"/>
</dbReference>
<dbReference type="AlphaFoldDB" id="A0A1H4DET9"/>
<dbReference type="SUPFAM" id="SSF63829">
    <property type="entry name" value="Calcium-dependent phosphotriesterase"/>
    <property type="match status" value="3"/>
</dbReference>
<proteinExistence type="predicted"/>
<gene>
    <name evidence="7" type="ORF">SAMN04488051_105203</name>
</gene>
<reference evidence="7 8" key="1">
    <citation type="submission" date="2016-10" db="EMBL/GenBank/DDBJ databases">
        <authorList>
            <person name="de Groot N.N."/>
        </authorList>
    </citation>
    <scope>NUCLEOTIDE SEQUENCE [LARGE SCALE GENOMIC DNA]</scope>
    <source>
        <strain evidence="7 8">CGMCC 1.3430</strain>
    </source>
</reference>
<dbReference type="InterPro" id="IPR029787">
    <property type="entry name" value="Nucleotide_cyclase"/>
</dbReference>
<evidence type="ECO:0000313" key="7">
    <source>
        <dbReference type="EMBL" id="SEA70939.1"/>
    </source>
</evidence>
<dbReference type="Gene3D" id="3.30.70.270">
    <property type="match status" value="1"/>
</dbReference>
<feature type="transmembrane region" description="Helical" evidence="5">
    <location>
        <begin position="767"/>
        <end position="784"/>
    </location>
</feature>
<keyword evidence="5" id="KW-1133">Transmembrane helix</keyword>
<comment type="catalytic activity">
    <reaction evidence="3">
        <text>2 GTP = 3',3'-c-di-GMP + 2 diphosphate</text>
        <dbReference type="Rhea" id="RHEA:24898"/>
        <dbReference type="ChEBI" id="CHEBI:33019"/>
        <dbReference type="ChEBI" id="CHEBI:37565"/>
        <dbReference type="ChEBI" id="CHEBI:58805"/>
        <dbReference type="EC" id="2.7.7.65"/>
    </reaction>
</comment>
<dbReference type="Proteomes" id="UP000198773">
    <property type="component" value="Unassembled WGS sequence"/>
</dbReference>
<dbReference type="OrthoDB" id="176203at2"/>
<evidence type="ECO:0000256" key="4">
    <source>
        <dbReference type="SAM" id="Coils"/>
    </source>
</evidence>
<accession>A0A1H4DET9</accession>
<dbReference type="InterPro" id="IPR011110">
    <property type="entry name" value="Reg_prop"/>
</dbReference>
<dbReference type="InterPro" id="IPR015943">
    <property type="entry name" value="WD40/YVTN_repeat-like_dom_sf"/>
</dbReference>
<dbReference type="GO" id="GO:0005886">
    <property type="term" value="C:plasma membrane"/>
    <property type="evidence" value="ECO:0007669"/>
    <property type="project" value="TreeGrafter"/>
</dbReference>
<dbReference type="RefSeq" id="WP_091343008.1">
    <property type="nucleotide sequence ID" value="NZ_FNRM01000005.1"/>
</dbReference>
<comment type="cofactor">
    <cofactor evidence="1">
        <name>Mg(2+)</name>
        <dbReference type="ChEBI" id="CHEBI:18420"/>
    </cofactor>
</comment>